<gene>
    <name evidence="17" type="ORF">TVAG_254200</name>
</gene>
<keyword evidence="5" id="KW-0812">Transmembrane</keyword>
<evidence type="ECO:0000259" key="16">
    <source>
        <dbReference type="Pfam" id="PF12810"/>
    </source>
</evidence>
<evidence type="ECO:0000256" key="6">
    <source>
        <dbReference type="ARBA" id="ARBA00022729"/>
    </source>
</evidence>
<keyword evidence="6" id="KW-0732">Signal</keyword>
<dbReference type="EC" id="2.7.10.1" evidence="2"/>
<evidence type="ECO:0000256" key="11">
    <source>
        <dbReference type="ARBA" id="ARBA00023136"/>
    </source>
</evidence>
<reference evidence="17" key="1">
    <citation type="submission" date="2006-10" db="EMBL/GenBank/DDBJ databases">
        <authorList>
            <person name="Amadeo P."/>
            <person name="Zhao Q."/>
            <person name="Wortman J."/>
            <person name="Fraser-Liggett C."/>
            <person name="Carlton J."/>
        </authorList>
    </citation>
    <scope>NUCLEOTIDE SEQUENCE</scope>
    <source>
        <strain evidence="17">G3</strain>
    </source>
</reference>
<dbReference type="InParanoid" id="A2DMT7"/>
<evidence type="ECO:0000256" key="15">
    <source>
        <dbReference type="ARBA" id="ARBA00023180"/>
    </source>
</evidence>
<keyword evidence="18" id="KW-1185">Reference proteome</keyword>
<feature type="domain" description="ALK/LTK-like glycine-rich" evidence="16">
    <location>
        <begin position="39"/>
        <end position="321"/>
    </location>
</feature>
<dbReference type="GO" id="GO:0004714">
    <property type="term" value="F:transmembrane receptor protein tyrosine kinase activity"/>
    <property type="evidence" value="ECO:0007669"/>
    <property type="project" value="UniProtKB-EC"/>
</dbReference>
<sequence>MISVRYDDPSKVSVSDAINVSGNIYSHKYPCSTSDCTPYAILFNPGMYKIELWGASGGFLDNLGAHGSYTSGLLPIYSPRTLYIYLGQKGEWAGQATFNGGGKGTVNVTNPENHVSGGSGGGASDLRLTNGPWKNFESLKSRIEVAAGGAGTSFYNDIPIDGGAGGVLEGYNGTIRYCYQPYKITNSSGGTQTSGGLGSNSSGINGGFGYGGDCGSGHHGSGGGGGYYGGGSGGFVSCRVTSGSGGSSYISGFDGCRAIAKDSKPNSIHHTWSSLHYSGLRFYSPSIKDGMSEIPCTNSTIDESCTQIGNYGHGFARITIYEQHDPVTIKRCHPLINNFYISVFILIYSE</sequence>
<dbReference type="RefSeq" id="XP_001579294.1">
    <property type="nucleotide sequence ID" value="XM_001579244.1"/>
</dbReference>
<accession>A2DMT7</accession>
<evidence type="ECO:0000256" key="5">
    <source>
        <dbReference type="ARBA" id="ARBA00022692"/>
    </source>
</evidence>
<evidence type="ECO:0000256" key="8">
    <source>
        <dbReference type="ARBA" id="ARBA00022777"/>
    </source>
</evidence>
<keyword evidence="7" id="KW-0547">Nucleotide-binding</keyword>
<evidence type="ECO:0000313" key="18">
    <source>
        <dbReference type="Proteomes" id="UP000001542"/>
    </source>
</evidence>
<evidence type="ECO:0000256" key="9">
    <source>
        <dbReference type="ARBA" id="ARBA00022840"/>
    </source>
</evidence>
<keyword evidence="12" id="KW-0829">Tyrosine-protein kinase</keyword>
<evidence type="ECO:0000256" key="4">
    <source>
        <dbReference type="ARBA" id="ARBA00022679"/>
    </source>
</evidence>
<keyword evidence="8" id="KW-0418">Kinase</keyword>
<dbReference type="InterPro" id="IPR055163">
    <property type="entry name" value="ALK/LTK-like_GRD"/>
</dbReference>
<name>A2DMT7_TRIV3</name>
<evidence type="ECO:0000256" key="14">
    <source>
        <dbReference type="ARBA" id="ARBA00023170"/>
    </source>
</evidence>
<comment type="subcellular location">
    <subcellularLocation>
        <location evidence="1">Cell membrane</location>
        <topology evidence="1">Single-pass type I membrane protein</topology>
    </subcellularLocation>
</comment>
<protein>
    <recommendedName>
        <fullName evidence="2">receptor protein-tyrosine kinase</fullName>
        <ecNumber evidence="2">2.7.10.1</ecNumber>
    </recommendedName>
</protein>
<keyword evidence="4" id="KW-0808">Transferase</keyword>
<evidence type="ECO:0000256" key="1">
    <source>
        <dbReference type="ARBA" id="ARBA00004251"/>
    </source>
</evidence>
<keyword evidence="9" id="KW-0067">ATP-binding</keyword>
<evidence type="ECO:0000256" key="3">
    <source>
        <dbReference type="ARBA" id="ARBA00022475"/>
    </source>
</evidence>
<evidence type="ECO:0000256" key="13">
    <source>
        <dbReference type="ARBA" id="ARBA00023157"/>
    </source>
</evidence>
<dbReference type="VEuPathDB" id="TrichDB:TVAG_254200"/>
<evidence type="ECO:0000256" key="10">
    <source>
        <dbReference type="ARBA" id="ARBA00022989"/>
    </source>
</evidence>
<evidence type="ECO:0000256" key="12">
    <source>
        <dbReference type="ARBA" id="ARBA00023137"/>
    </source>
</evidence>
<dbReference type="SMR" id="A2DMT7"/>
<keyword evidence="14" id="KW-0675">Receptor</keyword>
<dbReference type="Pfam" id="PF12810">
    <property type="entry name" value="ALK_LTK_GRD"/>
    <property type="match status" value="1"/>
</dbReference>
<keyword evidence="3" id="KW-1003">Cell membrane</keyword>
<keyword evidence="15" id="KW-0325">Glycoprotein</keyword>
<dbReference type="Proteomes" id="UP000001542">
    <property type="component" value="Unassembled WGS sequence"/>
</dbReference>
<organism evidence="17 18">
    <name type="scientific">Trichomonas vaginalis (strain ATCC PRA-98 / G3)</name>
    <dbReference type="NCBI Taxonomy" id="412133"/>
    <lineage>
        <taxon>Eukaryota</taxon>
        <taxon>Metamonada</taxon>
        <taxon>Parabasalia</taxon>
        <taxon>Trichomonadida</taxon>
        <taxon>Trichomonadidae</taxon>
        <taxon>Trichomonas</taxon>
    </lineage>
</organism>
<dbReference type="GO" id="GO:0005886">
    <property type="term" value="C:plasma membrane"/>
    <property type="evidence" value="ECO:0007669"/>
    <property type="project" value="UniProtKB-SubCell"/>
</dbReference>
<evidence type="ECO:0000256" key="2">
    <source>
        <dbReference type="ARBA" id="ARBA00011902"/>
    </source>
</evidence>
<evidence type="ECO:0000256" key="7">
    <source>
        <dbReference type="ARBA" id="ARBA00022741"/>
    </source>
</evidence>
<dbReference type="AlphaFoldDB" id="A2DMT7"/>
<keyword evidence="11" id="KW-0472">Membrane</keyword>
<proteinExistence type="predicted"/>
<dbReference type="EMBL" id="DS113220">
    <property type="protein sequence ID" value="EAY18308.1"/>
    <property type="molecule type" value="Genomic_DNA"/>
</dbReference>
<keyword evidence="13" id="KW-1015">Disulfide bond</keyword>
<reference evidence="17" key="2">
    <citation type="journal article" date="2007" name="Science">
        <title>Draft genome sequence of the sexually transmitted pathogen Trichomonas vaginalis.</title>
        <authorList>
            <person name="Carlton J.M."/>
            <person name="Hirt R.P."/>
            <person name="Silva J.C."/>
            <person name="Delcher A.L."/>
            <person name="Schatz M."/>
            <person name="Zhao Q."/>
            <person name="Wortman J.R."/>
            <person name="Bidwell S.L."/>
            <person name="Alsmark U.C.M."/>
            <person name="Besteiro S."/>
            <person name="Sicheritz-Ponten T."/>
            <person name="Noel C.J."/>
            <person name="Dacks J.B."/>
            <person name="Foster P.G."/>
            <person name="Simillion C."/>
            <person name="Van de Peer Y."/>
            <person name="Miranda-Saavedra D."/>
            <person name="Barton G.J."/>
            <person name="Westrop G.D."/>
            <person name="Mueller S."/>
            <person name="Dessi D."/>
            <person name="Fiori P.L."/>
            <person name="Ren Q."/>
            <person name="Paulsen I."/>
            <person name="Zhang H."/>
            <person name="Bastida-Corcuera F.D."/>
            <person name="Simoes-Barbosa A."/>
            <person name="Brown M.T."/>
            <person name="Hayes R.D."/>
            <person name="Mukherjee M."/>
            <person name="Okumura C.Y."/>
            <person name="Schneider R."/>
            <person name="Smith A.J."/>
            <person name="Vanacova S."/>
            <person name="Villalvazo M."/>
            <person name="Haas B.J."/>
            <person name="Pertea M."/>
            <person name="Feldblyum T.V."/>
            <person name="Utterback T.R."/>
            <person name="Shu C.L."/>
            <person name="Osoegawa K."/>
            <person name="de Jong P.J."/>
            <person name="Hrdy I."/>
            <person name="Horvathova L."/>
            <person name="Zubacova Z."/>
            <person name="Dolezal P."/>
            <person name="Malik S.B."/>
            <person name="Logsdon J.M. Jr."/>
            <person name="Henze K."/>
            <person name="Gupta A."/>
            <person name="Wang C.C."/>
            <person name="Dunne R.L."/>
            <person name="Upcroft J.A."/>
            <person name="Upcroft P."/>
            <person name="White O."/>
            <person name="Salzberg S.L."/>
            <person name="Tang P."/>
            <person name="Chiu C.-H."/>
            <person name="Lee Y.-S."/>
            <person name="Embley T.M."/>
            <person name="Coombs G.H."/>
            <person name="Mottram J.C."/>
            <person name="Tachezy J."/>
            <person name="Fraser-Liggett C.M."/>
            <person name="Johnson P.J."/>
        </authorList>
    </citation>
    <scope>NUCLEOTIDE SEQUENCE [LARGE SCALE GENOMIC DNA]</scope>
    <source>
        <strain evidence="17">G3</strain>
    </source>
</reference>
<dbReference type="GO" id="GO:0005524">
    <property type="term" value="F:ATP binding"/>
    <property type="evidence" value="ECO:0007669"/>
    <property type="project" value="UniProtKB-KW"/>
</dbReference>
<dbReference type="KEGG" id="tva:5463814"/>
<keyword evidence="10" id="KW-1133">Transmembrane helix</keyword>
<dbReference type="VEuPathDB" id="TrichDB:TVAGG3_0059130"/>
<evidence type="ECO:0000313" key="17">
    <source>
        <dbReference type="EMBL" id="EAY18308.1"/>
    </source>
</evidence>